<dbReference type="InterPro" id="IPR041588">
    <property type="entry name" value="Integrase_H2C2"/>
</dbReference>
<protein>
    <recommendedName>
        <fullName evidence="2">Integrase catalytic domain-containing protein</fullName>
    </recommendedName>
</protein>
<keyword evidence="1" id="KW-0694">RNA-binding</keyword>
<dbReference type="InterPro" id="IPR016197">
    <property type="entry name" value="Chromo-like_dom_sf"/>
</dbReference>
<keyword evidence="4" id="KW-1185">Reference proteome</keyword>
<proteinExistence type="predicted"/>
<sequence length="398" mass="46396">MGHMSEDRTKERVSSTAWWPKWEQELSEYINTCERCQKEKGKHGKKYGLLQNIEEPNHPRETINMDWVTGLVPGGKENFNACLMLVDRFRKSMRCLPCHKEDTAMDTSLLFWNNNISTCGVPKLLISDRNPTLKSEFWTNLYDMMGTKLSFSTAYHPQTDGLAERMIHTMDDILRRFCAYGMEYKDHDGYTHDWVTLLPAVQLAYNTSQHSTTGKTPALVEKGWITWRNLLTIHFTTRYFHDPWKKACDTASRCIAEAKEYNKQTWDNTHMEPDFKEGDQVENAVEVKLTDGFSRKHPGFPVSLVKPYFQKEEDKFPSRKKNPTPPEIVEVDDSPGSVEKIIRARKIRLNGRAQRKYLVRFKNQTADKDKWLAEDAVPDRNLHLGRLRASRGTEKYHQ</sequence>
<evidence type="ECO:0000313" key="4">
    <source>
        <dbReference type="Proteomes" id="UP000765509"/>
    </source>
</evidence>
<dbReference type="GO" id="GO:0015074">
    <property type="term" value="P:DNA integration"/>
    <property type="evidence" value="ECO:0007669"/>
    <property type="project" value="InterPro"/>
</dbReference>
<dbReference type="SUPFAM" id="SSF53098">
    <property type="entry name" value="Ribonuclease H-like"/>
    <property type="match status" value="1"/>
</dbReference>
<accession>A0A9Q3D988</accession>
<organism evidence="3 4">
    <name type="scientific">Austropuccinia psidii MF-1</name>
    <dbReference type="NCBI Taxonomy" id="1389203"/>
    <lineage>
        <taxon>Eukaryota</taxon>
        <taxon>Fungi</taxon>
        <taxon>Dikarya</taxon>
        <taxon>Basidiomycota</taxon>
        <taxon>Pucciniomycotina</taxon>
        <taxon>Pucciniomycetes</taxon>
        <taxon>Pucciniales</taxon>
        <taxon>Sphaerophragmiaceae</taxon>
        <taxon>Austropuccinia</taxon>
    </lineage>
</organism>
<dbReference type="SUPFAM" id="SSF54160">
    <property type="entry name" value="Chromo domain-like"/>
    <property type="match status" value="1"/>
</dbReference>
<comment type="caution">
    <text evidence="3">The sequence shown here is derived from an EMBL/GenBank/DDBJ whole genome shotgun (WGS) entry which is preliminary data.</text>
</comment>
<dbReference type="PANTHER" id="PTHR37984:SF5">
    <property type="entry name" value="PROTEIN NYNRIN-LIKE"/>
    <property type="match status" value="1"/>
</dbReference>
<dbReference type="InterPro" id="IPR001584">
    <property type="entry name" value="Integrase_cat-core"/>
</dbReference>
<dbReference type="Gene3D" id="1.10.340.70">
    <property type="match status" value="1"/>
</dbReference>
<dbReference type="Pfam" id="PF17921">
    <property type="entry name" value="Integrase_H2C2"/>
    <property type="match status" value="1"/>
</dbReference>
<dbReference type="GO" id="GO:0005634">
    <property type="term" value="C:nucleus"/>
    <property type="evidence" value="ECO:0007669"/>
    <property type="project" value="UniProtKB-ARBA"/>
</dbReference>
<dbReference type="Proteomes" id="UP000765509">
    <property type="component" value="Unassembled WGS sequence"/>
</dbReference>
<dbReference type="AlphaFoldDB" id="A0A9Q3D988"/>
<name>A0A9Q3D988_9BASI</name>
<dbReference type="InterPro" id="IPR012337">
    <property type="entry name" value="RNaseH-like_sf"/>
</dbReference>
<dbReference type="InterPro" id="IPR050951">
    <property type="entry name" value="Retrovirus_Pol_polyprotein"/>
</dbReference>
<dbReference type="EMBL" id="AVOT02013407">
    <property type="protein sequence ID" value="MBW0496022.1"/>
    <property type="molecule type" value="Genomic_DNA"/>
</dbReference>
<evidence type="ECO:0000256" key="1">
    <source>
        <dbReference type="ARBA" id="ARBA00022884"/>
    </source>
</evidence>
<dbReference type="PANTHER" id="PTHR37984">
    <property type="entry name" value="PROTEIN CBG26694"/>
    <property type="match status" value="1"/>
</dbReference>
<evidence type="ECO:0000259" key="2">
    <source>
        <dbReference type="PROSITE" id="PS50994"/>
    </source>
</evidence>
<dbReference type="GO" id="GO:0003723">
    <property type="term" value="F:RNA binding"/>
    <property type="evidence" value="ECO:0007669"/>
    <property type="project" value="UniProtKB-KW"/>
</dbReference>
<dbReference type="InterPro" id="IPR036397">
    <property type="entry name" value="RNaseH_sf"/>
</dbReference>
<dbReference type="Gene3D" id="3.30.420.10">
    <property type="entry name" value="Ribonuclease H-like superfamily/Ribonuclease H"/>
    <property type="match status" value="1"/>
</dbReference>
<evidence type="ECO:0000313" key="3">
    <source>
        <dbReference type="EMBL" id="MBW0496022.1"/>
    </source>
</evidence>
<gene>
    <name evidence="3" type="ORF">O181_035737</name>
</gene>
<feature type="domain" description="Integrase catalytic" evidence="2">
    <location>
        <begin position="55"/>
        <end position="225"/>
    </location>
</feature>
<reference evidence="3" key="1">
    <citation type="submission" date="2021-03" db="EMBL/GenBank/DDBJ databases">
        <title>Draft genome sequence of rust myrtle Austropuccinia psidii MF-1, a brazilian biotype.</title>
        <authorList>
            <person name="Quecine M.C."/>
            <person name="Pachon D.M.R."/>
            <person name="Bonatelli M.L."/>
            <person name="Correr F.H."/>
            <person name="Franceschini L.M."/>
            <person name="Leite T.F."/>
            <person name="Margarido G.R.A."/>
            <person name="Almeida C.A."/>
            <person name="Ferrarezi J.A."/>
            <person name="Labate C.A."/>
        </authorList>
    </citation>
    <scope>NUCLEOTIDE SEQUENCE</scope>
    <source>
        <strain evidence="3">MF-1</strain>
    </source>
</reference>
<dbReference type="PROSITE" id="PS50994">
    <property type="entry name" value="INTEGRASE"/>
    <property type="match status" value="1"/>
</dbReference>